<feature type="region of interest" description="Disordered" evidence="1">
    <location>
        <begin position="1"/>
        <end position="20"/>
    </location>
</feature>
<name>A0AAV7VTE5_PLEWA</name>
<evidence type="ECO:0000313" key="4">
    <source>
        <dbReference type="Proteomes" id="UP001066276"/>
    </source>
</evidence>
<evidence type="ECO:0000256" key="1">
    <source>
        <dbReference type="SAM" id="MobiDB-lite"/>
    </source>
</evidence>
<dbReference type="EMBL" id="JANPWB010000003">
    <property type="protein sequence ID" value="KAJ1203507.1"/>
    <property type="molecule type" value="Genomic_DNA"/>
</dbReference>
<proteinExistence type="predicted"/>
<sequence>MTDDSYSGWRTSRNQATSGSCRIAARRDPQLCQRCRRRPVKFPATLQDKRGQSRCVLLATKGKARVVGRRWRERTRERENAIKGGGRGHMDFISAVSEAMSLSIPSSLQPTAEISCRMWSMVTLCVTSAMLLSGGSGAPLLAGLSDGTELPKRVAVGTAYLVVCSLSYLRASQAPQCR</sequence>
<accession>A0AAV7VTE5</accession>
<dbReference type="Proteomes" id="UP001066276">
    <property type="component" value="Chromosome 2_1"/>
</dbReference>
<protein>
    <submittedName>
        <fullName evidence="3">Uncharacterized protein</fullName>
    </submittedName>
</protein>
<evidence type="ECO:0000256" key="2">
    <source>
        <dbReference type="SAM" id="Phobius"/>
    </source>
</evidence>
<keyword evidence="2" id="KW-1133">Transmembrane helix</keyword>
<reference evidence="3" key="1">
    <citation type="journal article" date="2022" name="bioRxiv">
        <title>Sequencing and chromosome-scale assembly of the giantPleurodeles waltlgenome.</title>
        <authorList>
            <person name="Brown T."/>
            <person name="Elewa A."/>
            <person name="Iarovenko S."/>
            <person name="Subramanian E."/>
            <person name="Araus A.J."/>
            <person name="Petzold A."/>
            <person name="Susuki M."/>
            <person name="Suzuki K.-i.T."/>
            <person name="Hayashi T."/>
            <person name="Toyoda A."/>
            <person name="Oliveira C."/>
            <person name="Osipova E."/>
            <person name="Leigh N.D."/>
            <person name="Simon A."/>
            <person name="Yun M.H."/>
        </authorList>
    </citation>
    <scope>NUCLEOTIDE SEQUENCE</scope>
    <source>
        <strain evidence="3">20211129_DDA</strain>
        <tissue evidence="3">Liver</tissue>
    </source>
</reference>
<gene>
    <name evidence="3" type="ORF">NDU88_007292</name>
</gene>
<comment type="caution">
    <text evidence="3">The sequence shown here is derived from an EMBL/GenBank/DDBJ whole genome shotgun (WGS) entry which is preliminary data.</text>
</comment>
<dbReference type="AlphaFoldDB" id="A0AAV7VTE5"/>
<feature type="transmembrane region" description="Helical" evidence="2">
    <location>
        <begin position="118"/>
        <end position="142"/>
    </location>
</feature>
<evidence type="ECO:0000313" key="3">
    <source>
        <dbReference type="EMBL" id="KAJ1203507.1"/>
    </source>
</evidence>
<organism evidence="3 4">
    <name type="scientific">Pleurodeles waltl</name>
    <name type="common">Iberian ribbed newt</name>
    <dbReference type="NCBI Taxonomy" id="8319"/>
    <lineage>
        <taxon>Eukaryota</taxon>
        <taxon>Metazoa</taxon>
        <taxon>Chordata</taxon>
        <taxon>Craniata</taxon>
        <taxon>Vertebrata</taxon>
        <taxon>Euteleostomi</taxon>
        <taxon>Amphibia</taxon>
        <taxon>Batrachia</taxon>
        <taxon>Caudata</taxon>
        <taxon>Salamandroidea</taxon>
        <taxon>Salamandridae</taxon>
        <taxon>Pleurodelinae</taxon>
        <taxon>Pleurodeles</taxon>
    </lineage>
</organism>
<keyword evidence="2" id="KW-0472">Membrane</keyword>
<keyword evidence="4" id="KW-1185">Reference proteome</keyword>
<feature type="transmembrane region" description="Helical" evidence="2">
    <location>
        <begin position="154"/>
        <end position="171"/>
    </location>
</feature>
<keyword evidence="2" id="KW-0812">Transmembrane</keyword>